<dbReference type="UniPathway" id="UPA00621"/>
<comment type="catalytic activity">
    <reaction evidence="9 10">
        <text>propanoyl-CoA + phosphate = propanoyl phosphate + CoA</text>
        <dbReference type="Rhea" id="RHEA:28046"/>
        <dbReference type="ChEBI" id="CHEBI:43474"/>
        <dbReference type="ChEBI" id="CHEBI:57287"/>
        <dbReference type="ChEBI" id="CHEBI:57392"/>
        <dbReference type="ChEBI" id="CHEBI:58933"/>
        <dbReference type="EC" id="2.3.1.222"/>
    </reaction>
</comment>
<evidence type="ECO:0000313" key="11">
    <source>
        <dbReference type="EMBL" id="TCK88031.1"/>
    </source>
</evidence>
<sequence>MSQEAIIRQVTRMVIEKINVLNQYKIPIGVSNRHIHLKKSDMEKLFGEGYTLQKLKDLKQPGQYAALETVSIRGPKGTIENVRILGPLRKNTQVEISLTDSFKLGVKAPIRESGQLDNTPGLTIIGPKGSVKIPNGAIVALRHIHMTPQKAEELGVKDKDIVEVETWGQRKCIIGNVLVRVSKDFALEMHIDLDEANASALRNNDHVILKKNRASG</sequence>
<dbReference type="PANTHER" id="PTHR39453">
    <property type="entry name" value="PHOSPHATE PROPANOYLTRANSFERASE"/>
    <property type="match status" value="1"/>
</dbReference>
<name>A0A4V2PZ12_9FIRM</name>
<comment type="caution">
    <text evidence="11">The sequence shown here is derived from an EMBL/GenBank/DDBJ whole genome shotgun (WGS) entry which is preliminary data.</text>
</comment>
<evidence type="ECO:0000256" key="7">
    <source>
        <dbReference type="ARBA" id="ARBA00022833"/>
    </source>
</evidence>
<evidence type="ECO:0000256" key="8">
    <source>
        <dbReference type="ARBA" id="ARBA00023315"/>
    </source>
</evidence>
<dbReference type="PIRSF" id="PIRSF010130">
    <property type="entry name" value="PduL"/>
    <property type="match status" value="1"/>
</dbReference>
<accession>A0A4V2PZ12</accession>
<dbReference type="NCBIfam" id="NF011652">
    <property type="entry name" value="PRK15070.1"/>
    <property type="match status" value="1"/>
</dbReference>
<proteinExistence type="inferred from homology"/>
<dbReference type="AlphaFoldDB" id="A0A4V2PZ12"/>
<dbReference type="Proteomes" id="UP000294545">
    <property type="component" value="Unassembled WGS sequence"/>
</dbReference>
<reference evidence="11 12" key="1">
    <citation type="submission" date="2019-03" db="EMBL/GenBank/DDBJ databases">
        <title>Genomic Encyclopedia of Type Strains, Phase IV (KMG-IV): sequencing the most valuable type-strain genomes for metagenomic binning, comparative biology and taxonomic classification.</title>
        <authorList>
            <person name="Goeker M."/>
        </authorList>
    </citation>
    <scope>NUCLEOTIDE SEQUENCE [LARGE SCALE GENOMIC DNA]</scope>
    <source>
        <strain evidence="11 12">DSM 24176</strain>
    </source>
</reference>
<evidence type="ECO:0000256" key="1">
    <source>
        <dbReference type="ARBA" id="ARBA00001947"/>
    </source>
</evidence>
<dbReference type="GO" id="GO:0046872">
    <property type="term" value="F:metal ion binding"/>
    <property type="evidence" value="ECO:0007669"/>
    <property type="project" value="UniProtKB-KW"/>
</dbReference>
<dbReference type="GO" id="GO:0016747">
    <property type="term" value="F:acyltransferase activity, transferring groups other than amino-acyl groups"/>
    <property type="evidence" value="ECO:0007669"/>
    <property type="project" value="InterPro"/>
</dbReference>
<dbReference type="RefSeq" id="WP_132283335.1">
    <property type="nucleotide sequence ID" value="NZ_SMGQ01000017.1"/>
</dbReference>
<protein>
    <recommendedName>
        <fullName evidence="4 10">Phosphate propanoyltransferase</fullName>
        <ecNumber evidence="3 10">2.3.1.222</ecNumber>
    </recommendedName>
</protein>
<dbReference type="InterPro" id="IPR008300">
    <property type="entry name" value="PTAC"/>
</dbReference>
<organism evidence="11 12">
    <name type="scientific">Natranaerovirga hydrolytica</name>
    <dbReference type="NCBI Taxonomy" id="680378"/>
    <lineage>
        <taxon>Bacteria</taxon>
        <taxon>Bacillati</taxon>
        <taxon>Bacillota</taxon>
        <taxon>Clostridia</taxon>
        <taxon>Lachnospirales</taxon>
        <taxon>Natranaerovirgaceae</taxon>
        <taxon>Natranaerovirga</taxon>
    </lineage>
</organism>
<dbReference type="EMBL" id="SMGQ01000017">
    <property type="protein sequence ID" value="TCK88031.1"/>
    <property type="molecule type" value="Genomic_DNA"/>
</dbReference>
<dbReference type="PANTHER" id="PTHR39453:SF1">
    <property type="entry name" value="PHOSPHATE PROPANOYLTRANSFERASE"/>
    <property type="match status" value="1"/>
</dbReference>
<dbReference type="OrthoDB" id="9784365at2"/>
<gene>
    <name evidence="11" type="ORF">EDC19_2678</name>
</gene>
<evidence type="ECO:0000256" key="5">
    <source>
        <dbReference type="ARBA" id="ARBA00022679"/>
    </source>
</evidence>
<keyword evidence="8 10" id="KW-0012">Acyltransferase</keyword>
<evidence type="ECO:0000256" key="3">
    <source>
        <dbReference type="ARBA" id="ARBA00012206"/>
    </source>
</evidence>
<comment type="cofactor">
    <cofactor evidence="1">
        <name>Zn(2+)</name>
        <dbReference type="ChEBI" id="CHEBI:29105"/>
    </cofactor>
</comment>
<evidence type="ECO:0000313" key="12">
    <source>
        <dbReference type="Proteomes" id="UP000294545"/>
    </source>
</evidence>
<evidence type="ECO:0000256" key="4">
    <source>
        <dbReference type="ARBA" id="ARBA00020837"/>
    </source>
</evidence>
<dbReference type="EC" id="2.3.1.222" evidence="3 10"/>
<evidence type="ECO:0000256" key="10">
    <source>
        <dbReference type="PIRNR" id="PIRNR010130"/>
    </source>
</evidence>
<keyword evidence="5 10" id="KW-0808">Transferase</keyword>
<evidence type="ECO:0000256" key="2">
    <source>
        <dbReference type="ARBA" id="ARBA00007342"/>
    </source>
</evidence>
<dbReference type="GO" id="GO:0051144">
    <property type="term" value="P:1,2-propanediol catabolic process"/>
    <property type="evidence" value="ECO:0007669"/>
    <property type="project" value="UniProtKB-UniPathway"/>
</dbReference>
<evidence type="ECO:0000256" key="6">
    <source>
        <dbReference type="ARBA" id="ARBA00022723"/>
    </source>
</evidence>
<comment type="function">
    <text evidence="10">Involved in 1,2-propanediol (1,2-PD) degradation by catalyzing the conversion of propanoyl-CoA to propanoyl-phosphate.</text>
</comment>
<keyword evidence="6" id="KW-0479">Metal-binding</keyword>
<dbReference type="Pfam" id="PF06130">
    <property type="entry name" value="PTAC"/>
    <property type="match status" value="1"/>
</dbReference>
<keyword evidence="7" id="KW-0862">Zinc</keyword>
<keyword evidence="12" id="KW-1185">Reference proteome</keyword>
<comment type="pathway">
    <text evidence="10">Polyol metabolism; 1,2-propanediol degradation.</text>
</comment>
<comment type="similarity">
    <text evidence="2 10">Belongs to the PduL family.</text>
</comment>
<evidence type="ECO:0000256" key="9">
    <source>
        <dbReference type="ARBA" id="ARBA00047589"/>
    </source>
</evidence>